<evidence type="ECO:0000256" key="1">
    <source>
        <dbReference type="SAM" id="MobiDB-lite"/>
    </source>
</evidence>
<protein>
    <submittedName>
        <fullName evidence="2">Uncharacterized protein</fullName>
    </submittedName>
</protein>
<evidence type="ECO:0000313" key="3">
    <source>
        <dbReference type="Proteomes" id="UP001066276"/>
    </source>
</evidence>
<feature type="compositionally biased region" description="Basic and acidic residues" evidence="1">
    <location>
        <begin position="131"/>
        <end position="148"/>
    </location>
</feature>
<feature type="compositionally biased region" description="Low complexity" evidence="1">
    <location>
        <begin position="162"/>
        <end position="172"/>
    </location>
</feature>
<comment type="caution">
    <text evidence="2">The sequence shown here is derived from an EMBL/GenBank/DDBJ whole genome shotgun (WGS) entry which is preliminary data.</text>
</comment>
<dbReference type="EMBL" id="JANPWB010000009">
    <property type="protein sequence ID" value="KAJ1150358.1"/>
    <property type="molecule type" value="Genomic_DNA"/>
</dbReference>
<dbReference type="Proteomes" id="UP001066276">
    <property type="component" value="Chromosome 5"/>
</dbReference>
<name>A0AAV7RHF2_PLEWA</name>
<feature type="region of interest" description="Disordered" evidence="1">
    <location>
        <begin position="1"/>
        <end position="43"/>
    </location>
</feature>
<dbReference type="AlphaFoldDB" id="A0AAV7RHF2"/>
<evidence type="ECO:0000313" key="2">
    <source>
        <dbReference type="EMBL" id="KAJ1150358.1"/>
    </source>
</evidence>
<feature type="region of interest" description="Disordered" evidence="1">
    <location>
        <begin position="85"/>
        <end position="175"/>
    </location>
</feature>
<reference evidence="2" key="1">
    <citation type="journal article" date="2022" name="bioRxiv">
        <title>Sequencing and chromosome-scale assembly of the giantPleurodeles waltlgenome.</title>
        <authorList>
            <person name="Brown T."/>
            <person name="Elewa A."/>
            <person name="Iarovenko S."/>
            <person name="Subramanian E."/>
            <person name="Araus A.J."/>
            <person name="Petzold A."/>
            <person name="Susuki M."/>
            <person name="Suzuki K.-i.T."/>
            <person name="Hayashi T."/>
            <person name="Toyoda A."/>
            <person name="Oliveira C."/>
            <person name="Osipova E."/>
            <person name="Leigh N.D."/>
            <person name="Simon A."/>
            <person name="Yun M.H."/>
        </authorList>
    </citation>
    <scope>NUCLEOTIDE SEQUENCE</scope>
    <source>
        <strain evidence="2">20211129_DDA</strain>
        <tissue evidence="2">Liver</tissue>
    </source>
</reference>
<proteinExistence type="predicted"/>
<accession>A0AAV7RHF2</accession>
<gene>
    <name evidence="2" type="ORF">NDU88_003152</name>
</gene>
<sequence>MPASQSSRSDPEALLRTTRPAPAFPVGLRQSSRRTGKPQTPPLTRILRPACLFFQKHNSGPPDRLQQFLCTPVERYASCHPLPPPRCSSAGSNSQPDVVPEGDGFLPSDATPQEASASARGQWLRSLPLKEGQRETRWMRTPRPHTEISKPSLQSERAAQVSPTRPTTTSKPSLRKGLFKELRSQGPRPFVLQGTARLCDATPFEHLQLRHLLRGTAQLCDATPSKQ</sequence>
<organism evidence="2 3">
    <name type="scientific">Pleurodeles waltl</name>
    <name type="common">Iberian ribbed newt</name>
    <dbReference type="NCBI Taxonomy" id="8319"/>
    <lineage>
        <taxon>Eukaryota</taxon>
        <taxon>Metazoa</taxon>
        <taxon>Chordata</taxon>
        <taxon>Craniata</taxon>
        <taxon>Vertebrata</taxon>
        <taxon>Euteleostomi</taxon>
        <taxon>Amphibia</taxon>
        <taxon>Batrachia</taxon>
        <taxon>Caudata</taxon>
        <taxon>Salamandroidea</taxon>
        <taxon>Salamandridae</taxon>
        <taxon>Pleurodelinae</taxon>
        <taxon>Pleurodeles</taxon>
    </lineage>
</organism>
<keyword evidence="3" id="KW-1185">Reference proteome</keyword>